<evidence type="ECO:0000259" key="14">
    <source>
        <dbReference type="PROSITE" id="PS50001"/>
    </source>
</evidence>
<comment type="similarity">
    <text evidence="3">Belongs to the SPT6 family.</text>
</comment>
<gene>
    <name evidence="15" type="ORF">Amon01_000162600</name>
</gene>
<evidence type="ECO:0000256" key="9">
    <source>
        <dbReference type="ARBA" id="ARBA00029871"/>
    </source>
</evidence>
<dbReference type="Gene3D" id="3.30.420.140">
    <property type="entry name" value="YqgF/RNase H-like domain"/>
    <property type="match status" value="1"/>
</dbReference>
<dbReference type="SUPFAM" id="SSF55550">
    <property type="entry name" value="SH2 domain"/>
    <property type="match status" value="1"/>
</dbReference>
<keyword evidence="8" id="KW-0539">Nucleus</keyword>
<feature type="domain" description="SH2" evidence="14">
    <location>
        <begin position="1216"/>
        <end position="1277"/>
    </location>
</feature>
<evidence type="ECO:0000256" key="2">
    <source>
        <dbReference type="ARBA" id="ARBA00004286"/>
    </source>
</evidence>
<feature type="compositionally biased region" description="Basic and acidic residues" evidence="13">
    <location>
        <begin position="1"/>
        <end position="19"/>
    </location>
</feature>
<evidence type="ECO:0000256" key="11">
    <source>
        <dbReference type="PROSITE-ProRule" id="PRU00191"/>
    </source>
</evidence>
<evidence type="ECO:0000313" key="16">
    <source>
        <dbReference type="Proteomes" id="UP001165063"/>
    </source>
</evidence>
<dbReference type="EMBL" id="BSXU01000520">
    <property type="protein sequence ID" value="GMG20967.1"/>
    <property type="molecule type" value="Genomic_DNA"/>
</dbReference>
<evidence type="ECO:0000256" key="10">
    <source>
        <dbReference type="ARBA" id="ARBA00093389"/>
    </source>
</evidence>
<feature type="compositionally biased region" description="Acidic residues" evidence="13">
    <location>
        <begin position="172"/>
        <end position="190"/>
    </location>
</feature>
<evidence type="ECO:0000256" key="4">
    <source>
        <dbReference type="ARBA" id="ARBA00020248"/>
    </source>
</evidence>
<dbReference type="InterPro" id="IPR023319">
    <property type="entry name" value="Tex-like_HTH_dom_sf"/>
</dbReference>
<dbReference type="InterPro" id="IPR028088">
    <property type="entry name" value="Spt6_HTH_DNA-bd_dom"/>
</dbReference>
<keyword evidence="7" id="KW-0804">Transcription</keyword>
<keyword evidence="12" id="KW-0175">Coiled coil</keyword>
<dbReference type="PANTHER" id="PTHR10145">
    <property type="entry name" value="TRANSCRIPTION ELONGATION FACTOR SPT6"/>
    <property type="match status" value="1"/>
</dbReference>
<dbReference type="Gene3D" id="3.30.505.10">
    <property type="entry name" value="SH2 domain"/>
    <property type="match status" value="1"/>
</dbReference>
<feature type="compositionally biased region" description="Basic residues" evidence="13">
    <location>
        <begin position="70"/>
        <end position="80"/>
    </location>
</feature>
<dbReference type="SUPFAM" id="SSF47781">
    <property type="entry name" value="RuvA domain 2-like"/>
    <property type="match status" value="2"/>
</dbReference>
<dbReference type="Pfam" id="PF14632">
    <property type="entry name" value="SPT6_acidic"/>
    <property type="match status" value="1"/>
</dbReference>
<dbReference type="OrthoDB" id="995477at2759"/>
<dbReference type="GO" id="GO:0034728">
    <property type="term" value="P:nucleosome organization"/>
    <property type="evidence" value="ECO:0007669"/>
    <property type="project" value="TreeGrafter"/>
</dbReference>
<evidence type="ECO:0000256" key="5">
    <source>
        <dbReference type="ARBA" id="ARBA00022454"/>
    </source>
</evidence>
<dbReference type="SUPFAM" id="SSF53098">
    <property type="entry name" value="Ribonuclease H-like"/>
    <property type="match status" value="1"/>
</dbReference>
<evidence type="ECO:0000256" key="6">
    <source>
        <dbReference type="ARBA" id="ARBA00022999"/>
    </source>
</evidence>
<dbReference type="AlphaFoldDB" id="A0A9W7DD06"/>
<dbReference type="Pfam" id="PF14635">
    <property type="entry name" value="HHH_7"/>
    <property type="match status" value="1"/>
</dbReference>
<comment type="subcellular location">
    <subcellularLocation>
        <location evidence="2">Chromosome</location>
    </subcellularLocation>
    <subcellularLocation>
        <location evidence="1">Nucleus</location>
    </subcellularLocation>
</comment>
<dbReference type="InterPro" id="IPR055179">
    <property type="entry name" value="Tex-like_central_region"/>
</dbReference>
<name>A0A9W7DD06_AMBMO</name>
<comment type="function">
    <text evidence="10">Histone H3-H4 chaperone that plays a role in maintenance of chromatin structure during RNA polymerase II transcription elongation thereby repressing transcription initiation from cryptic promoters. Mediates the reassembly of nucleosomes onto the promoters of at least a selected set of genes during repression; the nucleosome reassembly is essential for transcriptional repression. Essential for viability.</text>
</comment>
<proteinExistence type="inferred from homology"/>
<dbReference type="InterPro" id="IPR037027">
    <property type="entry name" value="YqgF/RNaseH-like_dom_sf"/>
</dbReference>
<dbReference type="Proteomes" id="UP001165063">
    <property type="component" value="Unassembled WGS sequence"/>
</dbReference>
<feature type="compositionally biased region" description="Basic and acidic residues" evidence="13">
    <location>
        <begin position="115"/>
        <end position="130"/>
    </location>
</feature>
<evidence type="ECO:0000256" key="13">
    <source>
        <dbReference type="SAM" id="MobiDB-lite"/>
    </source>
</evidence>
<organism evidence="15 16">
    <name type="scientific">Ambrosiozyma monospora</name>
    <name type="common">Yeast</name>
    <name type="synonym">Endomycopsis monosporus</name>
    <dbReference type="NCBI Taxonomy" id="43982"/>
    <lineage>
        <taxon>Eukaryota</taxon>
        <taxon>Fungi</taxon>
        <taxon>Dikarya</taxon>
        <taxon>Ascomycota</taxon>
        <taxon>Saccharomycotina</taxon>
        <taxon>Pichiomycetes</taxon>
        <taxon>Pichiales</taxon>
        <taxon>Pichiaceae</taxon>
        <taxon>Ambrosiozyma</taxon>
    </lineage>
</organism>
<dbReference type="GO" id="GO:0140673">
    <property type="term" value="P:transcription elongation-coupled chromatin remodeling"/>
    <property type="evidence" value="ECO:0007669"/>
    <property type="project" value="InterPro"/>
</dbReference>
<dbReference type="Pfam" id="PF21710">
    <property type="entry name" value="Spt6_S1"/>
    <property type="match status" value="1"/>
</dbReference>
<evidence type="ECO:0000256" key="1">
    <source>
        <dbReference type="ARBA" id="ARBA00004123"/>
    </source>
</evidence>
<dbReference type="InterPro" id="IPR028083">
    <property type="entry name" value="Spt6_acidic_N_dom"/>
</dbReference>
<dbReference type="InterPro" id="IPR049540">
    <property type="entry name" value="Spt6-like_S1"/>
</dbReference>
<dbReference type="Pfam" id="PF17674">
    <property type="entry name" value="HHH_9"/>
    <property type="match status" value="1"/>
</dbReference>
<dbReference type="InterPro" id="IPR000980">
    <property type="entry name" value="SH2"/>
</dbReference>
<feature type="compositionally biased region" description="Acidic residues" evidence="13">
    <location>
        <begin position="83"/>
        <end position="93"/>
    </location>
</feature>
<dbReference type="Gene3D" id="1.10.3500.10">
    <property type="entry name" value="Tex N-terminal region-like"/>
    <property type="match status" value="1"/>
</dbReference>
<evidence type="ECO:0000256" key="3">
    <source>
        <dbReference type="ARBA" id="ARBA00009253"/>
    </source>
</evidence>
<dbReference type="InterPro" id="IPR041692">
    <property type="entry name" value="HHH_9"/>
</dbReference>
<dbReference type="GO" id="GO:0008023">
    <property type="term" value="C:transcription elongation factor complex"/>
    <property type="evidence" value="ECO:0007669"/>
    <property type="project" value="TreeGrafter"/>
</dbReference>
<dbReference type="GO" id="GO:0003677">
    <property type="term" value="F:DNA binding"/>
    <property type="evidence" value="ECO:0007669"/>
    <property type="project" value="InterPro"/>
</dbReference>
<keyword evidence="5" id="KW-0158">Chromosome</keyword>
<dbReference type="InterPro" id="IPR032706">
    <property type="entry name" value="Spt6_HHH"/>
</dbReference>
<dbReference type="GO" id="GO:0031491">
    <property type="term" value="F:nucleosome binding"/>
    <property type="evidence" value="ECO:0007669"/>
    <property type="project" value="TreeGrafter"/>
</dbReference>
<dbReference type="Gene3D" id="1.10.150.850">
    <property type="entry name" value="Spt6, helix-hairpin-helix domain"/>
    <property type="match status" value="1"/>
</dbReference>
<dbReference type="CDD" id="cd09918">
    <property type="entry name" value="SH2_Nterm_SPT6_like"/>
    <property type="match status" value="1"/>
</dbReference>
<dbReference type="InterPro" id="IPR010994">
    <property type="entry name" value="RuvA_2-like"/>
</dbReference>
<feature type="coiled-coil region" evidence="12">
    <location>
        <begin position="1053"/>
        <end position="1080"/>
    </location>
</feature>
<dbReference type="InterPro" id="IPR023323">
    <property type="entry name" value="Tex-like_dom_sf"/>
</dbReference>
<feature type="compositionally biased region" description="Acidic residues" evidence="13">
    <location>
        <begin position="22"/>
        <end position="50"/>
    </location>
</feature>
<accession>A0A9W7DD06</accession>
<dbReference type="Gene3D" id="1.10.10.2740">
    <property type="entry name" value="Spt6, Death-like domain"/>
    <property type="match status" value="1"/>
</dbReference>
<dbReference type="FunFam" id="1.10.10.2740:FF:000002">
    <property type="entry name" value="Transcription elongation factor Spt6"/>
    <property type="match status" value="1"/>
</dbReference>
<evidence type="ECO:0000256" key="8">
    <source>
        <dbReference type="ARBA" id="ARBA00023242"/>
    </source>
</evidence>
<dbReference type="SUPFAM" id="SSF158832">
    <property type="entry name" value="Tex N-terminal region-like"/>
    <property type="match status" value="1"/>
</dbReference>
<dbReference type="Pfam" id="PF14633">
    <property type="entry name" value="SH2_2"/>
    <property type="match status" value="1"/>
</dbReference>
<dbReference type="PROSITE" id="PS50001">
    <property type="entry name" value="SH2"/>
    <property type="match status" value="1"/>
</dbReference>
<evidence type="ECO:0000256" key="7">
    <source>
        <dbReference type="ARBA" id="ARBA00023163"/>
    </source>
</evidence>
<feature type="compositionally biased region" description="Acidic residues" evidence="13">
    <location>
        <begin position="132"/>
        <end position="156"/>
    </location>
</feature>
<evidence type="ECO:0000256" key="12">
    <source>
        <dbReference type="SAM" id="Coils"/>
    </source>
</evidence>
<dbReference type="InterPro" id="IPR035019">
    <property type="entry name" value="Spt6_SH2_N"/>
</dbReference>
<sequence>MSHEERTSIKSERPERNPMLDDAAEQSDDDELDKLVDSSEEDDDEDEDEEAMRAVREGFIVDDEEEESRKRRKKHKRKHRLQEEDEELDEDDLALLRENLGEKSAPATQFKRLKRAAEETDNRQQSKGLDDMFSDEEGQGGDDMEDGAEEDADDLLEASRKRQQMPSHEFRDEFDDFIDDDEFSDDDEDKEEKLARMRSARAKQIQFAQTSQLDQDKLDELYEIFGDGEEYAWALEAEAADDDEGDQFDEYGQLIPKSKKDPQALTEVFEYEELKEHLLTDKDQEIRITDVPERFQTLREGIKKYDLDDQEFADKQQWVADTFYNEKLALFQEKELNKDAFLKAVGQIVHFISRDNLEVPTIWNCRKDYTLHTYRENGQLRVQKLLNENDLWRILQLDIDYHAIYEKKQAIKKMYESLPDETLDLIYEDFIKSAKSISELQDLHDYLSFTYSEELKDTMNTKQKSHSKYSIFEKIKKSEIYNVVKNMGIDAEKFGDNVAANTQIFLTDDYIKSPQELIKETVRPRSYFDTEEKAMHAVKRIFSEQLSVNPKLRAQIRKTFEKYAIIDIDLTEKGKTKITNSSPYADFKYAINRNTNSFMYQPDLFLRMLEAESLGYVNIKVSLKSAFDPFVSHLFTFMSSDGTSDVSTAWNDLRKQCLTLALNKLVPMVALDVKEKVRTTSERMLFFEIRDNFMNKVDQAPFHPIPSQKGTVPRVLAVSNGDGKKDSAVLAIAMDYDGAIAEHLKFDENFKDSEFEKKFTALANRFKPEVIALSGYNVNLSHLHKRIQEIVKNNRITVEVEDDEGYQPEGTPAVEVPVMYVPNETARLFEHSTRAEQEFSDKPVVAKFCIGIARYVQSPLLEYMSLGDAITSISIHKHQNLLPEEKIKFAIDSIFVDVACLVGVKINDAIRSQYLSVAIQYIAGLGPRKASSLIRGIESNGGILIRRDDLVLNGLTTKNIFMNCAPFFEIPSPDRYDKDVELLDATRIHPEDYELARKMAADALDLTEEEKQEIDQEEGGVVGKLFDEGIDKLDELLLEGYADQLEEHGHRKRSTLEMIKEELQNSYEELRKSFHILTSDEVFHLLTNESKETFQRGMLVTTIIQRIDNRFIMGNTQSGILCNLQRSNIVPYGEDWNLMAKYQTGQAIQAAVKSIDYDTFRAELSLLKDDLSNAFTGKKIEKFKGLWDFEAEQRDIQKELQADKVDTNKKRILKHPYFRNMNAKQAEDYLASKTNGEFVIRPSSKGVNHLTITWKIDNHLFQHIDVIESDKTNDIQS</sequence>
<dbReference type="GO" id="GO:0005694">
    <property type="term" value="C:chromosome"/>
    <property type="evidence" value="ECO:0007669"/>
    <property type="project" value="UniProtKB-SubCell"/>
</dbReference>
<feature type="region of interest" description="Disordered" evidence="13">
    <location>
        <begin position="1"/>
        <end position="190"/>
    </location>
</feature>
<dbReference type="InterPro" id="IPR017072">
    <property type="entry name" value="TF_Spt6"/>
</dbReference>
<dbReference type="Pfam" id="PF22706">
    <property type="entry name" value="Tex_central_region"/>
    <property type="match status" value="1"/>
</dbReference>
<evidence type="ECO:0000313" key="15">
    <source>
        <dbReference type="EMBL" id="GMG20967.1"/>
    </source>
</evidence>
<keyword evidence="6 11" id="KW-0727">SH2 domain</keyword>
<dbReference type="InterPro" id="IPR012337">
    <property type="entry name" value="RNaseH-like_sf"/>
</dbReference>
<comment type="caution">
    <text evidence="15">The sequence shown here is derived from an EMBL/GenBank/DDBJ whole genome shotgun (WGS) entry which is preliminary data.</text>
</comment>
<reference evidence="15" key="1">
    <citation type="submission" date="2023-04" db="EMBL/GenBank/DDBJ databases">
        <title>Ambrosiozyma monospora NBRC 1965.</title>
        <authorList>
            <person name="Ichikawa N."/>
            <person name="Sato H."/>
            <person name="Tonouchi N."/>
        </authorList>
    </citation>
    <scope>NUCLEOTIDE SEQUENCE</scope>
    <source>
        <strain evidence="15">NBRC 1965</strain>
    </source>
</reference>
<dbReference type="InterPro" id="IPR036860">
    <property type="entry name" value="SH2_dom_sf"/>
</dbReference>
<dbReference type="Pfam" id="PF14639">
    <property type="entry name" value="YqgF"/>
    <property type="match status" value="1"/>
</dbReference>
<dbReference type="Gene3D" id="1.10.10.650">
    <property type="entry name" value="RuvA domain 2-like"/>
    <property type="match status" value="1"/>
</dbReference>
<dbReference type="InterPro" id="IPR035420">
    <property type="entry name" value="Spt6_SH2"/>
</dbReference>
<dbReference type="Pfam" id="PF14641">
    <property type="entry name" value="HTH_44"/>
    <property type="match status" value="1"/>
</dbReference>
<dbReference type="InterPro" id="IPR042066">
    <property type="entry name" value="Spt6_death-like"/>
</dbReference>
<dbReference type="GO" id="GO:0042393">
    <property type="term" value="F:histone binding"/>
    <property type="evidence" value="ECO:0007669"/>
    <property type="project" value="TreeGrafter"/>
</dbReference>
<dbReference type="PANTHER" id="PTHR10145:SF6">
    <property type="entry name" value="TRANSCRIPTION ELONGATION FACTOR SPT6"/>
    <property type="match status" value="1"/>
</dbReference>
<protein>
    <recommendedName>
        <fullName evidence="4">Transcription elongation factor SPT6</fullName>
    </recommendedName>
    <alternativeName>
        <fullName evidence="9">Chromatin elongation factor SPT6</fullName>
    </alternativeName>
</protein>
<dbReference type="InterPro" id="IPR028231">
    <property type="entry name" value="Spt6_YqgF"/>
</dbReference>
<keyword evidence="16" id="KW-1185">Reference proteome</keyword>